<dbReference type="EMBL" id="JAHKKG010000011">
    <property type="protein sequence ID" value="MBU2668219.1"/>
    <property type="molecule type" value="Genomic_DNA"/>
</dbReference>
<organism evidence="2 3">
    <name type="scientific">Paractinoplanes bogorensis</name>
    <dbReference type="NCBI Taxonomy" id="1610840"/>
    <lineage>
        <taxon>Bacteria</taxon>
        <taxon>Bacillati</taxon>
        <taxon>Actinomycetota</taxon>
        <taxon>Actinomycetes</taxon>
        <taxon>Micromonosporales</taxon>
        <taxon>Micromonosporaceae</taxon>
        <taxon>Paractinoplanes</taxon>
    </lineage>
</organism>
<sequence>MARSIDDWYSDASGRRGGGPGHDAENDEPVDRTPDSWLDDLHRPQAPEHRRAPRAATPLRGRPDGVTRQTPTSPSATDPATTAELQRAARAILTRRPHLKPRDLRNALRVKLGWPGLSSDRVSEALGSKPGAMLAEDARSAMAKNPGIDSKKLAAHLRERGWVKATPGTVRAALHQKTSATTEAMARKVRALDASRPGWRVAALTAVIRRKGWPAATEADVRAALRGEKTVPSSGPAHRPRPGDAAVDRNTARLVAEVRAYRAKHPRASLAEVGAHVRRVGWPGTTPDDIRQALLGPSRAVSPVVAPSAPPVTPDPDPHRTLDVPARSNTPTCEACGRVISRLGICGCF</sequence>
<dbReference type="Proteomes" id="UP001519654">
    <property type="component" value="Unassembled WGS sequence"/>
</dbReference>
<feature type="region of interest" description="Disordered" evidence="1">
    <location>
        <begin position="1"/>
        <end position="83"/>
    </location>
</feature>
<protein>
    <recommendedName>
        <fullName evidence="4">Regulatory protein RecX</fullName>
    </recommendedName>
</protein>
<evidence type="ECO:0008006" key="4">
    <source>
        <dbReference type="Google" id="ProtNLM"/>
    </source>
</evidence>
<feature type="compositionally biased region" description="Low complexity" evidence="1">
    <location>
        <begin position="70"/>
        <end position="83"/>
    </location>
</feature>
<accession>A0ABS5YXQ4</accession>
<evidence type="ECO:0000313" key="3">
    <source>
        <dbReference type="Proteomes" id="UP001519654"/>
    </source>
</evidence>
<evidence type="ECO:0000313" key="2">
    <source>
        <dbReference type="EMBL" id="MBU2668219.1"/>
    </source>
</evidence>
<proteinExistence type="predicted"/>
<gene>
    <name evidence="2" type="ORF">KOI35_32380</name>
</gene>
<feature type="compositionally biased region" description="Basic and acidic residues" evidence="1">
    <location>
        <begin position="29"/>
        <end position="50"/>
    </location>
</feature>
<name>A0ABS5YXQ4_9ACTN</name>
<dbReference type="RefSeq" id="WP_215792489.1">
    <property type="nucleotide sequence ID" value="NZ_JAHKKG010000011.1"/>
</dbReference>
<keyword evidence="3" id="KW-1185">Reference proteome</keyword>
<comment type="caution">
    <text evidence="2">The sequence shown here is derived from an EMBL/GenBank/DDBJ whole genome shotgun (WGS) entry which is preliminary data.</text>
</comment>
<feature type="region of interest" description="Disordered" evidence="1">
    <location>
        <begin position="306"/>
        <end position="326"/>
    </location>
</feature>
<evidence type="ECO:0000256" key="1">
    <source>
        <dbReference type="SAM" id="MobiDB-lite"/>
    </source>
</evidence>
<reference evidence="2 3" key="1">
    <citation type="submission" date="2021-06" db="EMBL/GenBank/DDBJ databases">
        <title>Actinoplanes lichenicola sp. nov., and Actinoplanes ovalisporus sp. nov., isolated from lichen in Thailand.</title>
        <authorList>
            <person name="Saeng-In P."/>
            <person name="Kanchanasin P."/>
            <person name="Yuki M."/>
            <person name="Kudo T."/>
            <person name="Ohkuma M."/>
            <person name="Phongsopitanun W."/>
            <person name="Tanasupawat S."/>
        </authorList>
    </citation>
    <scope>NUCLEOTIDE SEQUENCE [LARGE SCALE GENOMIC DNA]</scope>
    <source>
        <strain evidence="2 3">NBRC 110975</strain>
    </source>
</reference>